<evidence type="ECO:0000256" key="2">
    <source>
        <dbReference type="ARBA" id="ARBA00022694"/>
    </source>
</evidence>
<dbReference type="SUPFAM" id="SSF52402">
    <property type="entry name" value="Adenine nucleotide alpha hydrolases-like"/>
    <property type="match status" value="1"/>
</dbReference>
<feature type="domain" description="DUF7041" evidence="5">
    <location>
        <begin position="28"/>
        <end position="104"/>
    </location>
</feature>
<evidence type="ECO:0000313" key="6">
    <source>
        <dbReference type="Proteomes" id="UP000046395"/>
    </source>
</evidence>
<dbReference type="InterPro" id="IPR019407">
    <property type="entry name" value="CTU2"/>
</dbReference>
<reference evidence="7" key="1">
    <citation type="submission" date="2019-12" db="UniProtKB">
        <authorList>
            <consortium name="WormBaseParasite"/>
        </authorList>
    </citation>
    <scope>IDENTIFICATION</scope>
</reference>
<dbReference type="AlphaFoldDB" id="A0A5S6QFY4"/>
<dbReference type="InterPro" id="IPR014729">
    <property type="entry name" value="Rossmann-like_a/b/a_fold"/>
</dbReference>
<dbReference type="WBParaSite" id="TMUE_2000006306.1">
    <property type="protein sequence ID" value="TMUE_2000006306.1"/>
    <property type="gene ID" value="WBGene00299551"/>
</dbReference>
<dbReference type="GO" id="GO:0032447">
    <property type="term" value="P:protein urmylation"/>
    <property type="evidence" value="ECO:0007669"/>
    <property type="project" value="UniProtKB-UniRule"/>
</dbReference>
<dbReference type="GO" id="GO:0016783">
    <property type="term" value="F:sulfurtransferase activity"/>
    <property type="evidence" value="ECO:0007669"/>
    <property type="project" value="TreeGrafter"/>
</dbReference>
<dbReference type="HAMAP" id="MF_03054">
    <property type="entry name" value="CTU2"/>
    <property type="match status" value="1"/>
</dbReference>
<keyword evidence="1 3" id="KW-0963">Cytoplasm</keyword>
<dbReference type="GO" id="GO:0005829">
    <property type="term" value="C:cytosol"/>
    <property type="evidence" value="ECO:0007669"/>
    <property type="project" value="TreeGrafter"/>
</dbReference>
<comment type="pathway">
    <text evidence="3">tRNA modification; 5-methoxycarbonylmethyl-2-thiouridine-tRNA biosynthesis.</text>
</comment>
<evidence type="ECO:0000259" key="5">
    <source>
        <dbReference type="Pfam" id="PF23055"/>
    </source>
</evidence>
<evidence type="ECO:0000256" key="4">
    <source>
        <dbReference type="SAM" id="MobiDB-lite"/>
    </source>
</evidence>
<name>A0A5S6QFY4_TRIMR</name>
<dbReference type="Gene3D" id="3.40.50.620">
    <property type="entry name" value="HUPs"/>
    <property type="match status" value="1"/>
</dbReference>
<evidence type="ECO:0000256" key="1">
    <source>
        <dbReference type="ARBA" id="ARBA00022490"/>
    </source>
</evidence>
<feature type="region of interest" description="Disordered" evidence="4">
    <location>
        <begin position="106"/>
        <end position="126"/>
    </location>
</feature>
<organism evidence="6 7">
    <name type="scientific">Trichuris muris</name>
    <name type="common">Mouse whipworm</name>
    <dbReference type="NCBI Taxonomy" id="70415"/>
    <lineage>
        <taxon>Eukaryota</taxon>
        <taxon>Metazoa</taxon>
        <taxon>Ecdysozoa</taxon>
        <taxon>Nematoda</taxon>
        <taxon>Enoplea</taxon>
        <taxon>Dorylaimia</taxon>
        <taxon>Trichinellida</taxon>
        <taxon>Trichuridae</taxon>
        <taxon>Trichuris</taxon>
    </lineage>
</organism>
<dbReference type="GO" id="GO:0016779">
    <property type="term" value="F:nucleotidyltransferase activity"/>
    <property type="evidence" value="ECO:0007669"/>
    <property type="project" value="UniProtKB-UniRule"/>
</dbReference>
<evidence type="ECO:0000256" key="3">
    <source>
        <dbReference type="HAMAP-Rule" id="MF_03054"/>
    </source>
</evidence>
<keyword evidence="2 3" id="KW-0819">tRNA processing</keyword>
<dbReference type="UniPathway" id="UPA00988"/>
<keyword evidence="6" id="KW-1185">Reference proteome</keyword>
<comment type="similarity">
    <text evidence="3">Belongs to the CTU2/NCS2 family.</text>
</comment>
<dbReference type="InterPro" id="IPR055469">
    <property type="entry name" value="DUF7041"/>
</dbReference>
<dbReference type="Pfam" id="PF23055">
    <property type="entry name" value="DUF7041"/>
    <property type="match status" value="1"/>
</dbReference>
<dbReference type="Proteomes" id="UP000046395">
    <property type="component" value="Unassembled WGS sequence"/>
</dbReference>
<dbReference type="PANTHER" id="PTHR20882:SF14">
    <property type="entry name" value="CYTOPLASMIC TRNA 2-THIOLATION PROTEIN 2"/>
    <property type="match status" value="1"/>
</dbReference>
<dbReference type="GO" id="GO:0000049">
    <property type="term" value="F:tRNA binding"/>
    <property type="evidence" value="ECO:0007669"/>
    <property type="project" value="InterPro"/>
</dbReference>
<dbReference type="PANTHER" id="PTHR20882">
    <property type="entry name" value="CYTOPLASMIC TRNA 2-THIOLATION PROTEIN 2"/>
    <property type="match status" value="1"/>
</dbReference>
<evidence type="ECO:0000313" key="7">
    <source>
        <dbReference type="WBParaSite" id="TMUE_2000006306.1"/>
    </source>
</evidence>
<comment type="function">
    <text evidence="3">Plays a central role in 2-thiolation of mcm(5)S(2)U at tRNA wobble positions of tRNA(Lys), tRNA(Glu) and tRNA(Gln). May act by forming a heterodimer with NCS6/CTU1 that ligates sulfur from thiocarboxylated URM1 onto the uridine of tRNAs at wobble position.</text>
</comment>
<dbReference type="STRING" id="70415.A0A5S6QFY4"/>
<protein>
    <recommendedName>
        <fullName evidence="3">Cytoplasmic tRNA 2-thiolation protein 2</fullName>
    </recommendedName>
</protein>
<accession>A0A5S6QFY4</accession>
<comment type="subcellular location">
    <subcellularLocation>
        <location evidence="3">Cytoplasm</location>
    </subcellularLocation>
</comment>
<proteinExistence type="inferred from homology"/>
<dbReference type="GO" id="GO:0002143">
    <property type="term" value="P:tRNA wobble position uridine thiolation"/>
    <property type="evidence" value="ECO:0007669"/>
    <property type="project" value="TreeGrafter"/>
</dbReference>
<sequence>MTKKGPQRPLDVQPPEVSPSQVPAFLPVPAYTPSDPELWFARLHLFFQLLRIHDEAAMFELALSSMPEDALTQLRDFVLTAHLETTPFSTLKRLCLNRVTNSLDQGWGTSGPRDHSIRPGRPLHPARQTIPSSPRMVLYASKRPAAAKRFPTPGLDQRFRQALTSEELGGRASSELLHWPIDGQSSSCVIQEWADVKVYSVRMDCFSCNEVILPRNKRCVKCRSSASVAFQRRDSHCVTCFREIFSHKFRSALGREKLFRSESQVLVEVDGSAGSVSLVNLVLEAADHKEPRRLRMSPSFIHILLSMEEIDPDSLAALSNHLDRTGCPCYVVDIAAIFADDVKEHVTPFSGEIRKCSYAHKMQDLCNSCACDTVKQELICRLKLALLYRVARSLQLGFVLLDFTSTILSAAVISSVAQGRGQQIVDEVAVVDRRWMDVSFLRPLRDISNKEAALYNYYFQNRQVAFAIYPQRLLAAQGQSSVQSASYEFIEREQMDFPATVSTLLASASKFQKPNTNLANSIANCSLCSSGTDIELLKEINTTQGRFCQGCASLIELVGAKSLMALVIATMTKERNSSQNSAF</sequence>